<reference evidence="1" key="1">
    <citation type="submission" date="2022-08" db="EMBL/GenBank/DDBJ databases">
        <title>Genomic Encyclopedia of Type Strains, Phase V (KMG-V): Genome sequencing to study the core and pangenomes of soil and plant-associated prokaryotes.</title>
        <authorList>
            <person name="Whitman W."/>
        </authorList>
    </citation>
    <scope>NUCLEOTIDE SEQUENCE</scope>
    <source>
        <strain evidence="1">SP3049</strain>
    </source>
</reference>
<organism evidence="1 2">
    <name type="scientific">Salinibacter ruber</name>
    <dbReference type="NCBI Taxonomy" id="146919"/>
    <lineage>
        <taxon>Bacteria</taxon>
        <taxon>Pseudomonadati</taxon>
        <taxon>Rhodothermota</taxon>
        <taxon>Rhodothermia</taxon>
        <taxon>Rhodothermales</taxon>
        <taxon>Salinibacteraceae</taxon>
        <taxon>Salinibacter</taxon>
    </lineage>
</organism>
<evidence type="ECO:0000313" key="1">
    <source>
        <dbReference type="EMBL" id="MCS3712007.1"/>
    </source>
</evidence>
<comment type="caution">
    <text evidence="1">The sequence shown here is derived from an EMBL/GenBank/DDBJ whole genome shotgun (WGS) entry which is preliminary data.</text>
</comment>
<dbReference type="AlphaFoldDB" id="A0A9X2Q5I0"/>
<evidence type="ECO:0000313" key="2">
    <source>
        <dbReference type="Proteomes" id="UP001155057"/>
    </source>
</evidence>
<gene>
    <name evidence="1" type="ORF">GGP61_003643</name>
</gene>
<name>A0A9X2Q5I0_9BACT</name>
<protein>
    <submittedName>
        <fullName evidence="1">Uncharacterized protein</fullName>
    </submittedName>
</protein>
<dbReference type="EMBL" id="JANUAE010000023">
    <property type="protein sequence ID" value="MCS3712007.1"/>
    <property type="molecule type" value="Genomic_DNA"/>
</dbReference>
<dbReference type="RefSeq" id="WP_259124693.1">
    <property type="nucleotide sequence ID" value="NZ_JANUAE010000023.1"/>
</dbReference>
<accession>A0A9X2Q5I0</accession>
<sequence>MHNSFQTILPDLEDARRTAVQGAPEDHPLVDQEAYYKLVRGACEDIVLDLMIRCSWSTLGEEAFHEILKGYYTHEIEDKIREYGVVDGMWETKAPGTPAERQQALLDVTRWTTDEIGARSDAIIRRARRLFLHAADHVKIRVRRSEIQVVDLYQDAGNAGTNNQLAHKLSKTNAPL</sequence>
<proteinExistence type="predicted"/>
<dbReference type="Proteomes" id="UP001155057">
    <property type="component" value="Unassembled WGS sequence"/>
</dbReference>